<protein>
    <recommendedName>
        <fullName evidence="9">Radical SAM core domain-containing protein</fullName>
    </recommendedName>
</protein>
<evidence type="ECO:0000256" key="6">
    <source>
        <dbReference type="ARBA" id="ARBA00023014"/>
    </source>
</evidence>
<dbReference type="PANTHER" id="PTHR22960">
    <property type="entry name" value="MOLYBDOPTERIN COFACTOR SYNTHESIS PROTEIN A"/>
    <property type="match status" value="1"/>
</dbReference>
<feature type="non-terminal residue" evidence="8">
    <location>
        <position position="61"/>
    </location>
</feature>
<gene>
    <name evidence="8" type="ORF">LCGC14_3002370</name>
</gene>
<dbReference type="InterPro" id="IPR050105">
    <property type="entry name" value="MoCo_biosynth_MoaA/MoaC"/>
</dbReference>
<dbReference type="GO" id="GO:0006777">
    <property type="term" value="P:Mo-molybdopterin cofactor biosynthetic process"/>
    <property type="evidence" value="ECO:0007669"/>
    <property type="project" value="UniProtKB-KW"/>
</dbReference>
<dbReference type="EMBL" id="LAZR01061902">
    <property type="protein sequence ID" value="KKK62632.1"/>
    <property type="molecule type" value="Genomic_DNA"/>
</dbReference>
<dbReference type="SFLD" id="SFLDG01067">
    <property type="entry name" value="SPASM/twitch_domain_containing"/>
    <property type="match status" value="1"/>
</dbReference>
<keyword evidence="6" id="KW-0411">Iron-sulfur</keyword>
<dbReference type="SUPFAM" id="SSF102114">
    <property type="entry name" value="Radical SAM enzymes"/>
    <property type="match status" value="1"/>
</dbReference>
<dbReference type="PROSITE" id="PS01305">
    <property type="entry name" value="MOAA_NIFB_PQQE"/>
    <property type="match status" value="1"/>
</dbReference>
<dbReference type="GO" id="GO:0061798">
    <property type="term" value="F:GTP 3',8'-cyclase activity"/>
    <property type="evidence" value="ECO:0007669"/>
    <property type="project" value="TreeGrafter"/>
</dbReference>
<organism evidence="8">
    <name type="scientific">marine sediment metagenome</name>
    <dbReference type="NCBI Taxonomy" id="412755"/>
    <lineage>
        <taxon>unclassified sequences</taxon>
        <taxon>metagenomes</taxon>
        <taxon>ecological metagenomes</taxon>
    </lineage>
</organism>
<name>A0A0F8X0J7_9ZZZZ</name>
<dbReference type="PANTHER" id="PTHR22960:SF0">
    <property type="entry name" value="MOLYBDENUM COFACTOR BIOSYNTHESIS PROTEIN 1"/>
    <property type="match status" value="1"/>
</dbReference>
<dbReference type="SFLD" id="SFLDS00029">
    <property type="entry name" value="Radical_SAM"/>
    <property type="match status" value="1"/>
</dbReference>
<keyword evidence="7" id="KW-0501">Molybdenum cofactor biosynthesis</keyword>
<keyword evidence="3" id="KW-0949">S-adenosyl-L-methionine</keyword>
<evidence type="ECO:0000256" key="7">
    <source>
        <dbReference type="ARBA" id="ARBA00023150"/>
    </source>
</evidence>
<keyword evidence="2" id="KW-0004">4Fe-4S</keyword>
<reference evidence="8" key="1">
    <citation type="journal article" date="2015" name="Nature">
        <title>Complex archaea that bridge the gap between prokaryotes and eukaryotes.</title>
        <authorList>
            <person name="Spang A."/>
            <person name="Saw J.H."/>
            <person name="Jorgensen S.L."/>
            <person name="Zaremba-Niedzwiedzka K."/>
            <person name="Martijn J."/>
            <person name="Lind A.E."/>
            <person name="van Eijk R."/>
            <person name="Schleper C."/>
            <person name="Guy L."/>
            <person name="Ettema T.J."/>
        </authorList>
    </citation>
    <scope>NUCLEOTIDE SEQUENCE</scope>
</reference>
<evidence type="ECO:0000256" key="4">
    <source>
        <dbReference type="ARBA" id="ARBA00022723"/>
    </source>
</evidence>
<evidence type="ECO:0000256" key="3">
    <source>
        <dbReference type="ARBA" id="ARBA00022691"/>
    </source>
</evidence>
<dbReference type="InterPro" id="IPR058240">
    <property type="entry name" value="rSAM_sf"/>
</dbReference>
<dbReference type="Gene3D" id="3.20.20.70">
    <property type="entry name" value="Aldolase class I"/>
    <property type="match status" value="1"/>
</dbReference>
<dbReference type="InterPro" id="IPR013785">
    <property type="entry name" value="Aldolase_TIM"/>
</dbReference>
<comment type="caution">
    <text evidence="8">The sequence shown here is derived from an EMBL/GenBank/DDBJ whole genome shotgun (WGS) entry which is preliminary data.</text>
</comment>
<keyword evidence="4" id="KW-0479">Metal-binding</keyword>
<keyword evidence="5" id="KW-0408">Iron</keyword>
<evidence type="ECO:0000313" key="8">
    <source>
        <dbReference type="EMBL" id="KKK62632.1"/>
    </source>
</evidence>
<comment type="cofactor">
    <cofactor evidence="1">
        <name>[4Fe-4S] cluster</name>
        <dbReference type="ChEBI" id="CHEBI:49883"/>
    </cofactor>
</comment>
<evidence type="ECO:0000256" key="5">
    <source>
        <dbReference type="ARBA" id="ARBA00023004"/>
    </source>
</evidence>
<sequence>MLIDNHNRKIDYLRLAVTDRCNLRCNYCMPAEGINFAKNDKLFTIEELSRLSEILVSQGID</sequence>
<proteinExistence type="predicted"/>
<dbReference type="AlphaFoldDB" id="A0A0F8X0J7"/>
<dbReference type="GO" id="GO:0046872">
    <property type="term" value="F:metal ion binding"/>
    <property type="evidence" value="ECO:0007669"/>
    <property type="project" value="UniProtKB-KW"/>
</dbReference>
<evidence type="ECO:0008006" key="9">
    <source>
        <dbReference type="Google" id="ProtNLM"/>
    </source>
</evidence>
<accession>A0A0F8X0J7</accession>
<dbReference type="InterPro" id="IPR000385">
    <property type="entry name" value="MoaA_NifB_PqqE_Fe-S-bd_CS"/>
</dbReference>
<evidence type="ECO:0000256" key="2">
    <source>
        <dbReference type="ARBA" id="ARBA00022485"/>
    </source>
</evidence>
<evidence type="ECO:0000256" key="1">
    <source>
        <dbReference type="ARBA" id="ARBA00001966"/>
    </source>
</evidence>
<dbReference type="GO" id="GO:0061799">
    <property type="term" value="F:cyclic pyranopterin monophosphate synthase activity"/>
    <property type="evidence" value="ECO:0007669"/>
    <property type="project" value="TreeGrafter"/>
</dbReference>
<dbReference type="InterPro" id="IPR007197">
    <property type="entry name" value="rSAM"/>
</dbReference>
<dbReference type="GO" id="GO:0051539">
    <property type="term" value="F:4 iron, 4 sulfur cluster binding"/>
    <property type="evidence" value="ECO:0007669"/>
    <property type="project" value="UniProtKB-KW"/>
</dbReference>